<evidence type="ECO:0000313" key="2">
    <source>
        <dbReference type="EMBL" id="MDL5159317.1"/>
    </source>
</evidence>
<keyword evidence="3" id="KW-1185">Reference proteome</keyword>
<dbReference type="Proteomes" id="UP001231924">
    <property type="component" value="Unassembled WGS sequence"/>
</dbReference>
<dbReference type="NCBIfam" id="NF038175">
    <property type="entry name" value="IniB_NTERM"/>
    <property type="match status" value="1"/>
</dbReference>
<dbReference type="EMBL" id="JASVWF010000007">
    <property type="protein sequence ID" value="MDL5159317.1"/>
    <property type="molecule type" value="Genomic_DNA"/>
</dbReference>
<feature type="compositionally biased region" description="Low complexity" evidence="1">
    <location>
        <begin position="255"/>
        <end position="298"/>
    </location>
</feature>
<sequence length="331" mass="35687">MGPRRRLFSPRRSGSTAESANTFDLWGHTMAVAEKTLLEFLLDLLNNHDALAEFRDDPHAALREAGLGDVCVDDIKELLPVVLEKVDADKCAKYEDDCDDDDCWDSEPRHDDGHEHHHHKPIDCDDEGRPAPHCSPTDQVVAHLNYVTNNYSYDSHDTYNTTNNITKIWAGDDADIRVDNTTTNVGDGGTFVGGDNNAPITHGDGNVVGDENQVAGQGANAAFGEGSVFDTGNVNAGDHGGINFGAGVNTVTDASTDNSQHDSNNTDNSDQDNSVDNSQHDSNNVDNSDQDNSTNTDSSIHDNKLLSDNDLSHTDDASHGGEITHSSLLPL</sequence>
<comment type="caution">
    <text evidence="2">The sequence shown here is derived from an EMBL/GenBank/DDBJ whole genome shotgun (WGS) entry which is preliminary data.</text>
</comment>
<protein>
    <submittedName>
        <fullName evidence="2">IniB N-terminal domain-containing protein</fullName>
    </submittedName>
</protein>
<organism evidence="2 3">
    <name type="scientific">Actinomycetospora termitidis</name>
    <dbReference type="NCBI Taxonomy" id="3053470"/>
    <lineage>
        <taxon>Bacteria</taxon>
        <taxon>Bacillati</taxon>
        <taxon>Actinomycetota</taxon>
        <taxon>Actinomycetes</taxon>
        <taxon>Pseudonocardiales</taxon>
        <taxon>Pseudonocardiaceae</taxon>
        <taxon>Actinomycetospora</taxon>
    </lineage>
</organism>
<gene>
    <name evidence="2" type="ORF">QRT03_25345</name>
</gene>
<accession>A0ABT7MHG4</accession>
<evidence type="ECO:0000313" key="3">
    <source>
        <dbReference type="Proteomes" id="UP001231924"/>
    </source>
</evidence>
<feature type="compositionally biased region" description="Basic and acidic residues" evidence="1">
    <location>
        <begin position="299"/>
        <end position="319"/>
    </location>
</feature>
<feature type="region of interest" description="Disordered" evidence="1">
    <location>
        <begin position="248"/>
        <end position="331"/>
    </location>
</feature>
<dbReference type="RefSeq" id="WP_286055900.1">
    <property type="nucleotide sequence ID" value="NZ_JASVWF010000007.1"/>
</dbReference>
<proteinExistence type="predicted"/>
<evidence type="ECO:0000256" key="1">
    <source>
        <dbReference type="SAM" id="MobiDB-lite"/>
    </source>
</evidence>
<name>A0ABT7MHG4_9PSEU</name>
<dbReference type="InterPro" id="IPR049709">
    <property type="entry name" value="IniB-like_N"/>
</dbReference>
<reference evidence="2 3" key="1">
    <citation type="submission" date="2023-06" db="EMBL/GenBank/DDBJ databases">
        <title>Actinomycetospora Odt1-22.</title>
        <authorList>
            <person name="Supong K."/>
        </authorList>
    </citation>
    <scope>NUCLEOTIDE SEQUENCE [LARGE SCALE GENOMIC DNA]</scope>
    <source>
        <strain evidence="2 3">Odt1-22</strain>
    </source>
</reference>